<reference evidence="1" key="1">
    <citation type="submission" date="2021-06" db="EMBL/GenBank/DDBJ databases">
        <authorList>
            <person name="Criscuolo A."/>
        </authorList>
    </citation>
    <scope>NUCLEOTIDE SEQUENCE</scope>
    <source>
        <strain evidence="1">CIP111803</strain>
    </source>
</reference>
<evidence type="ECO:0000313" key="1">
    <source>
        <dbReference type="EMBL" id="CAG7594911.1"/>
    </source>
</evidence>
<sequence length="174" mass="18464">MTSIAARAGASGVLVVHSCPKGLTSHVEWALASRIGTVVKLDWSPQPLLPDMLRAEASWHGPVGTGAAVASSLFGWHELRFEITEDQTGISDGGRWMHAPTLGIFHMQTDSAGNGVLTEDAVRAAIVGAAGDAERLARELRLALGEAWDEELEPYRQAEVGDATIFALPRLNAG</sequence>
<dbReference type="Pfam" id="PF11343">
    <property type="entry name" value="DUF3145"/>
    <property type="match status" value="1"/>
</dbReference>
<evidence type="ECO:0008006" key="3">
    <source>
        <dbReference type="Google" id="ProtNLM"/>
    </source>
</evidence>
<dbReference type="InterPro" id="IPR021491">
    <property type="entry name" value="DUF3145"/>
</dbReference>
<keyword evidence="2" id="KW-1185">Reference proteome</keyword>
<dbReference type="EMBL" id="CAJVAP010000001">
    <property type="protein sequence ID" value="CAG7594911.1"/>
    <property type="molecule type" value="Genomic_DNA"/>
</dbReference>
<proteinExistence type="predicted"/>
<organism evidence="1 2">
    <name type="scientific">Leucobacter soli</name>
    <dbReference type="NCBI Taxonomy" id="2812850"/>
    <lineage>
        <taxon>Bacteria</taxon>
        <taxon>Bacillati</taxon>
        <taxon>Actinomycetota</taxon>
        <taxon>Actinomycetes</taxon>
        <taxon>Micrococcales</taxon>
        <taxon>Microbacteriaceae</taxon>
        <taxon>Leucobacter</taxon>
    </lineage>
</organism>
<dbReference type="RefSeq" id="WP_218113640.1">
    <property type="nucleotide sequence ID" value="NZ_CAJVAP010000001.1"/>
</dbReference>
<dbReference type="AlphaFoldDB" id="A0A916JR61"/>
<name>A0A916JR61_9MICO</name>
<evidence type="ECO:0000313" key="2">
    <source>
        <dbReference type="Proteomes" id="UP000693892"/>
    </source>
</evidence>
<dbReference type="Proteomes" id="UP000693892">
    <property type="component" value="Unassembled WGS sequence"/>
</dbReference>
<gene>
    <name evidence="1" type="ORF">LEUCIP111803_00015</name>
</gene>
<protein>
    <recommendedName>
        <fullName evidence="3">DUF3145 domain-containing protein</fullName>
    </recommendedName>
</protein>
<comment type="caution">
    <text evidence="1">The sequence shown here is derived from an EMBL/GenBank/DDBJ whole genome shotgun (WGS) entry which is preliminary data.</text>
</comment>
<accession>A0A916JR61</accession>